<name>A0A834LQY5_RHOSS</name>
<dbReference type="Pfam" id="PF12776">
    <property type="entry name" value="Myb_DNA-bind_3"/>
    <property type="match status" value="1"/>
</dbReference>
<dbReference type="PANTHER" id="PTHR47584:SF14">
    <property type="entry name" value="L10-INTERACTING MYB DOMAIN-CONTAINING PROTEIN-LIKE"/>
    <property type="match status" value="1"/>
</dbReference>
<dbReference type="InterPro" id="IPR027806">
    <property type="entry name" value="HARBI1_dom"/>
</dbReference>
<dbReference type="InterPro" id="IPR045026">
    <property type="entry name" value="LIMYB"/>
</dbReference>
<reference evidence="7" key="1">
    <citation type="submission" date="2019-11" db="EMBL/GenBank/DDBJ databases">
        <authorList>
            <person name="Liu Y."/>
            <person name="Hou J."/>
            <person name="Li T.-Q."/>
            <person name="Guan C.-H."/>
            <person name="Wu X."/>
            <person name="Wu H.-Z."/>
            <person name="Ling F."/>
            <person name="Zhang R."/>
            <person name="Shi X.-G."/>
            <person name="Ren J.-P."/>
            <person name="Chen E.-F."/>
            <person name="Sun J.-M."/>
        </authorList>
    </citation>
    <scope>NUCLEOTIDE SEQUENCE</scope>
    <source>
        <strain evidence="7">Adult_tree_wgs_1</strain>
        <tissue evidence="7">Leaves</tissue>
    </source>
</reference>
<evidence type="ECO:0000259" key="4">
    <source>
        <dbReference type="Pfam" id="PF12776"/>
    </source>
</evidence>
<dbReference type="EMBL" id="WJXA01000004">
    <property type="protein sequence ID" value="KAF7146831.1"/>
    <property type="molecule type" value="Genomic_DNA"/>
</dbReference>
<feature type="region of interest" description="Disordered" evidence="3">
    <location>
        <begin position="202"/>
        <end position="221"/>
    </location>
</feature>
<dbReference type="InterPro" id="IPR058353">
    <property type="entry name" value="DUF8040"/>
</dbReference>
<dbReference type="Proteomes" id="UP000626092">
    <property type="component" value="Unassembled WGS sequence"/>
</dbReference>
<comment type="caution">
    <text evidence="7">The sequence shown here is derived from an EMBL/GenBank/DDBJ whole genome shotgun (WGS) entry which is preliminary data.</text>
</comment>
<dbReference type="Pfam" id="PF13359">
    <property type="entry name" value="DDE_Tnp_4"/>
    <property type="match status" value="1"/>
</dbReference>
<dbReference type="Pfam" id="PF26138">
    <property type="entry name" value="DUF8040"/>
    <property type="match status" value="1"/>
</dbReference>
<evidence type="ECO:0000256" key="3">
    <source>
        <dbReference type="SAM" id="MobiDB-lite"/>
    </source>
</evidence>
<evidence type="ECO:0000256" key="2">
    <source>
        <dbReference type="ARBA" id="ARBA00022723"/>
    </source>
</evidence>
<feature type="domain" description="DDE Tnp4" evidence="5">
    <location>
        <begin position="474"/>
        <end position="608"/>
    </location>
</feature>
<dbReference type="OrthoDB" id="686198at2759"/>
<evidence type="ECO:0000313" key="7">
    <source>
        <dbReference type="EMBL" id="KAF7146831.1"/>
    </source>
</evidence>
<feature type="domain" description="Myb/SANT-like" evidence="4">
    <location>
        <begin position="27"/>
        <end position="120"/>
    </location>
</feature>
<evidence type="ECO:0000259" key="6">
    <source>
        <dbReference type="Pfam" id="PF26138"/>
    </source>
</evidence>
<feature type="domain" description="DUF8040" evidence="6">
    <location>
        <begin position="413"/>
        <end position="468"/>
    </location>
</feature>
<dbReference type="InterPro" id="IPR024752">
    <property type="entry name" value="Myb/SANT-like_dom"/>
</dbReference>
<dbReference type="GO" id="GO:0046872">
    <property type="term" value="F:metal ion binding"/>
    <property type="evidence" value="ECO:0007669"/>
    <property type="project" value="UniProtKB-KW"/>
</dbReference>
<gene>
    <name evidence="7" type="ORF">RHSIM_Rhsim04G0134000</name>
</gene>
<evidence type="ECO:0000256" key="1">
    <source>
        <dbReference type="ARBA" id="ARBA00001968"/>
    </source>
</evidence>
<evidence type="ECO:0000313" key="8">
    <source>
        <dbReference type="Proteomes" id="UP000626092"/>
    </source>
</evidence>
<protein>
    <recommendedName>
        <fullName evidence="9">Myb/SANT-like domain-containing protein</fullName>
    </recommendedName>
</protein>
<keyword evidence="8" id="KW-1185">Reference proteome</keyword>
<comment type="cofactor">
    <cofactor evidence="1">
        <name>a divalent metal cation</name>
        <dbReference type="ChEBI" id="CHEBI:60240"/>
    </cofactor>
</comment>
<evidence type="ECO:0000259" key="5">
    <source>
        <dbReference type="Pfam" id="PF13359"/>
    </source>
</evidence>
<accession>A0A834LQY5</accession>
<proteinExistence type="predicted"/>
<keyword evidence="2" id="KW-0479">Metal-binding</keyword>
<evidence type="ECO:0008006" key="9">
    <source>
        <dbReference type="Google" id="ProtNLM"/>
    </source>
</evidence>
<organism evidence="7 8">
    <name type="scientific">Rhododendron simsii</name>
    <name type="common">Sims's rhododendron</name>
    <dbReference type="NCBI Taxonomy" id="118357"/>
    <lineage>
        <taxon>Eukaryota</taxon>
        <taxon>Viridiplantae</taxon>
        <taxon>Streptophyta</taxon>
        <taxon>Embryophyta</taxon>
        <taxon>Tracheophyta</taxon>
        <taxon>Spermatophyta</taxon>
        <taxon>Magnoliopsida</taxon>
        <taxon>eudicotyledons</taxon>
        <taxon>Gunneridae</taxon>
        <taxon>Pentapetalae</taxon>
        <taxon>asterids</taxon>
        <taxon>Ericales</taxon>
        <taxon>Ericaceae</taxon>
        <taxon>Ericoideae</taxon>
        <taxon>Rhodoreae</taxon>
        <taxon>Rhododendron</taxon>
    </lineage>
</organism>
<dbReference type="PANTHER" id="PTHR47584">
    <property type="match status" value="1"/>
</dbReference>
<sequence>MATKGNVSIKIEDDDDVEVGGVADSLWSKKNEAFFIDIMEEEVKTMGSRDTGTFQIKSWARMRKSLFAKAKYEYSELQIKNKFNQLRTMHTKFKSLCDQSGVGWCAEKGTVATDDTLWEKLYKVTKKAKHFRKKGFPHYATMTRILGDTTATGFNAHPSVHSPSGTDSFDPSFQLKQDKDDGKIEVTNVVVSGKGKKVFDMKALKTTEPKESSKSKKRDSLSANLSASLSALAESSKRKVDMLEAKPNAKSTSVSVTSQDHGEPQGLLAECIKTLNAMEDLDGASYTKGMKLLKDDPSWRPIFLGMSEQRKDIISYVMEVSNAQNDVVADSDNMIFEEGQSSNSVNNICKSAGQFFNLANFVYATLFCSQMESSDDSDKELESDSDDETIITLVTLALHEHHQKYYSRIPCRTSILRGHDYVLEVLNGHDARCAEGFRMETHVFIAFCEALKVHIGLKHSRYLTVQEQDCIGAIDGTHIDAKVPAREQIPYCGRHKTMSQNVMAACSFDMRFTCVLLGWQGMANDSRVLFECANNPAMEFPMAPLGKYYVVNSGYQNMSGFLTPYKGEQYHLSLFRGRRRLPTKEEERFKFHHLFLRNMIEHCFGALKA</sequence>
<feature type="compositionally biased region" description="Basic and acidic residues" evidence="3">
    <location>
        <begin position="202"/>
        <end position="220"/>
    </location>
</feature>
<dbReference type="AlphaFoldDB" id="A0A834LQY5"/>